<evidence type="ECO:0000256" key="3">
    <source>
        <dbReference type="ARBA" id="ARBA00023002"/>
    </source>
</evidence>
<keyword evidence="3" id="KW-0560">Oxidoreductase</keyword>
<dbReference type="InterPro" id="IPR036812">
    <property type="entry name" value="NAD(P)_OxRdtase_dom_sf"/>
</dbReference>
<dbReference type="PROSITE" id="PS00798">
    <property type="entry name" value="ALDOKETO_REDUCTASE_1"/>
    <property type="match status" value="1"/>
</dbReference>
<dbReference type="PIRSF" id="PIRSF000097">
    <property type="entry name" value="AKR"/>
    <property type="match status" value="1"/>
</dbReference>
<evidence type="ECO:0000256" key="2">
    <source>
        <dbReference type="ARBA" id="ARBA00022857"/>
    </source>
</evidence>
<proteinExistence type="inferred from homology"/>
<accession>A0ABU2ZHT4</accession>
<feature type="domain" description="NADP-dependent oxidoreductase" evidence="4">
    <location>
        <begin position="21"/>
        <end position="260"/>
    </location>
</feature>
<reference evidence="5 6" key="1">
    <citation type="submission" date="2023-09" db="EMBL/GenBank/DDBJ databases">
        <authorList>
            <person name="Rey-Velasco X."/>
        </authorList>
    </citation>
    <scope>NUCLEOTIDE SEQUENCE [LARGE SCALE GENOMIC DNA]</scope>
    <source>
        <strain evidence="5 6">F390</strain>
    </source>
</reference>
<comment type="caution">
    <text evidence="5">The sequence shown here is derived from an EMBL/GenBank/DDBJ whole genome shotgun (WGS) entry which is preliminary data.</text>
</comment>
<dbReference type="InterPro" id="IPR020471">
    <property type="entry name" value="AKR"/>
</dbReference>
<organism evidence="5 6">
    <name type="scientific">Croceicoccus esteveae</name>
    <dbReference type="NCBI Taxonomy" id="3075597"/>
    <lineage>
        <taxon>Bacteria</taxon>
        <taxon>Pseudomonadati</taxon>
        <taxon>Pseudomonadota</taxon>
        <taxon>Alphaproteobacteria</taxon>
        <taxon>Sphingomonadales</taxon>
        <taxon>Erythrobacteraceae</taxon>
        <taxon>Croceicoccus</taxon>
    </lineage>
</organism>
<dbReference type="InterPro" id="IPR018170">
    <property type="entry name" value="Aldo/ket_reductase_CS"/>
</dbReference>
<dbReference type="SUPFAM" id="SSF51430">
    <property type="entry name" value="NAD(P)-linked oxidoreductase"/>
    <property type="match status" value="1"/>
</dbReference>
<name>A0ABU2ZHT4_9SPHN</name>
<dbReference type="EMBL" id="JAVRHS010000005">
    <property type="protein sequence ID" value="MDT0576172.1"/>
    <property type="molecule type" value="Genomic_DNA"/>
</dbReference>
<dbReference type="InterPro" id="IPR023210">
    <property type="entry name" value="NADP_OxRdtase_dom"/>
</dbReference>
<protein>
    <submittedName>
        <fullName evidence="5">Aldo/keto reductase</fullName>
    </submittedName>
</protein>
<evidence type="ECO:0000259" key="4">
    <source>
        <dbReference type="Pfam" id="PF00248"/>
    </source>
</evidence>
<keyword evidence="6" id="KW-1185">Reference proteome</keyword>
<gene>
    <name evidence="5" type="ORF">RM533_08235</name>
</gene>
<dbReference type="Pfam" id="PF00248">
    <property type="entry name" value="Aldo_ket_red"/>
    <property type="match status" value="1"/>
</dbReference>
<evidence type="ECO:0000256" key="1">
    <source>
        <dbReference type="ARBA" id="ARBA00007905"/>
    </source>
</evidence>
<dbReference type="PANTHER" id="PTHR43827">
    <property type="entry name" value="2,5-DIKETO-D-GLUCONIC ACID REDUCTASE"/>
    <property type="match status" value="1"/>
</dbReference>
<dbReference type="PROSITE" id="PS00062">
    <property type="entry name" value="ALDOKETO_REDUCTASE_2"/>
    <property type="match status" value="1"/>
</dbReference>
<sequence>MNAPTAFPTLHLNSGREMPQLGFGTYLIDNEDTSGIVAAAVEEGFRLIDTAAFYENEQGVGKALAGRHDVFITTKVWNADHGFDETKAAFHRSLAQLGRDEVDLLLIHWPCPQQNRFVDSWKAMIELQTDGRARSIGVSNFNPEHIQRLIDETGVTPAVNQVELHPTFQQRDLRAFHKERGIVTQSWQPLGAGTAMNHPVIAQIAAQTGAEPAAVVLRWHMQNGCSPIPKASSRAHMKANRAAMQVYLDRDQMAQIDALDTADGRRGPDPAAFC</sequence>
<dbReference type="Gene3D" id="3.20.20.100">
    <property type="entry name" value="NADP-dependent oxidoreductase domain"/>
    <property type="match status" value="1"/>
</dbReference>
<keyword evidence="2" id="KW-0521">NADP</keyword>
<dbReference type="PRINTS" id="PR00069">
    <property type="entry name" value="ALDKETRDTASE"/>
</dbReference>
<dbReference type="Proteomes" id="UP001259803">
    <property type="component" value="Unassembled WGS sequence"/>
</dbReference>
<dbReference type="PANTHER" id="PTHR43827:SF3">
    <property type="entry name" value="NADP-DEPENDENT OXIDOREDUCTASE DOMAIN-CONTAINING PROTEIN"/>
    <property type="match status" value="1"/>
</dbReference>
<evidence type="ECO:0000313" key="6">
    <source>
        <dbReference type="Proteomes" id="UP001259803"/>
    </source>
</evidence>
<comment type="similarity">
    <text evidence="1">Belongs to the aldo/keto reductase family.</text>
</comment>
<dbReference type="RefSeq" id="WP_311340741.1">
    <property type="nucleotide sequence ID" value="NZ_JAVRHS010000005.1"/>
</dbReference>
<evidence type="ECO:0000313" key="5">
    <source>
        <dbReference type="EMBL" id="MDT0576172.1"/>
    </source>
</evidence>